<dbReference type="PANTHER" id="PTHR33508:SF1">
    <property type="entry name" value="UPF0056 MEMBRANE PROTEIN YHCE"/>
    <property type="match status" value="1"/>
</dbReference>
<dbReference type="EMBL" id="JASAYJ010000026">
    <property type="protein sequence ID" value="MDP8188058.1"/>
    <property type="molecule type" value="Genomic_DNA"/>
</dbReference>
<dbReference type="GeneID" id="300270857"/>
<evidence type="ECO:0000256" key="3">
    <source>
        <dbReference type="ARBA" id="ARBA00022475"/>
    </source>
</evidence>
<protein>
    <recommendedName>
        <fullName evidence="7">UPF0056 membrane protein</fullName>
    </recommendedName>
</protein>
<name>A0AAQ4M1B6_9PAST</name>
<comment type="caution">
    <text evidence="8">The sequence shown here is derived from an EMBL/GenBank/DDBJ whole genome shotgun (WGS) entry which is preliminary data.</text>
</comment>
<keyword evidence="4 7" id="KW-0812">Transmembrane</keyword>
<comment type="similarity">
    <text evidence="2 7">Belongs to the UPF0056 (MarC) family.</text>
</comment>
<reference evidence="8" key="1">
    <citation type="journal article" date="2023" name="Front. Microbiol.">
        <title>Phylogeography and host specificity of Pasteurellaceae pathogenic to sea-farmed fish in the north-east Atlantic.</title>
        <authorList>
            <person name="Gulla S."/>
            <person name="Colquhoun D.J."/>
            <person name="Olsen A.B."/>
            <person name="Spilsberg B."/>
            <person name="Lagesen K."/>
            <person name="Aakesson C.P."/>
            <person name="Strom S."/>
            <person name="Manji F."/>
            <person name="Birkbeck T.H."/>
            <person name="Nilsen H.K."/>
        </authorList>
    </citation>
    <scope>NUCLEOTIDE SEQUENCE</scope>
    <source>
        <strain evidence="8">VIB1234</strain>
    </source>
</reference>
<comment type="subcellular location">
    <subcellularLocation>
        <location evidence="1 7">Cell membrane</location>
        <topology evidence="1 7">Multi-pass membrane protein</topology>
    </subcellularLocation>
</comment>
<dbReference type="AlphaFoldDB" id="A0AAQ4M1B6"/>
<feature type="transmembrane region" description="Helical" evidence="7">
    <location>
        <begin position="147"/>
        <end position="168"/>
    </location>
</feature>
<evidence type="ECO:0000313" key="8">
    <source>
        <dbReference type="EMBL" id="MDP8188058.1"/>
    </source>
</evidence>
<feature type="transmembrane region" description="Helical" evidence="7">
    <location>
        <begin position="12"/>
        <end position="33"/>
    </location>
</feature>
<evidence type="ECO:0000256" key="4">
    <source>
        <dbReference type="ARBA" id="ARBA00022692"/>
    </source>
</evidence>
<feature type="transmembrane region" description="Helical" evidence="7">
    <location>
        <begin position="80"/>
        <end position="98"/>
    </location>
</feature>
<accession>A0AAQ4M1B6</accession>
<dbReference type="RefSeq" id="WP_211599304.1">
    <property type="nucleotide sequence ID" value="NZ_JAGRQI010000028.1"/>
</dbReference>
<keyword evidence="3" id="KW-1003">Cell membrane</keyword>
<sequence>MEIVFHFSIYLQFFIGLFAVVNPVGFLPIFYSMTEHQYEAERNHTTFVTSISVCMILLVSLFFGKLILDAFSISLDSFRVAGGFLITTIAITMINGKLGEHKQNKEERNTDVSEYDNIGVVPLAMPMMAGPGAIGSTIVWGSNHHQWTDYIGFSLAIIAFAIICYISLRFSAPVVKKLGKTGTNVITRIMGLILMSLGIEFIVNGLGNIFPSLVNV</sequence>
<dbReference type="Pfam" id="PF01914">
    <property type="entry name" value="MarC"/>
    <property type="match status" value="1"/>
</dbReference>
<keyword evidence="5 7" id="KW-1133">Transmembrane helix</keyword>
<keyword evidence="6 7" id="KW-0472">Membrane</keyword>
<evidence type="ECO:0000256" key="2">
    <source>
        <dbReference type="ARBA" id="ARBA00009784"/>
    </source>
</evidence>
<proteinExistence type="inferred from homology"/>
<gene>
    <name evidence="8" type="ORF">QJU78_09840</name>
</gene>
<feature type="transmembrane region" description="Helical" evidence="7">
    <location>
        <begin position="189"/>
        <end position="210"/>
    </location>
</feature>
<dbReference type="NCBIfam" id="TIGR00427">
    <property type="entry name" value="NAAT family transporter"/>
    <property type="match status" value="1"/>
</dbReference>
<evidence type="ECO:0000256" key="7">
    <source>
        <dbReference type="RuleBase" id="RU362048"/>
    </source>
</evidence>
<organism evidence="8 9">
    <name type="scientific">Pasteurella atlantica</name>
    <dbReference type="NCBI Taxonomy" id="2827233"/>
    <lineage>
        <taxon>Bacteria</taxon>
        <taxon>Pseudomonadati</taxon>
        <taxon>Pseudomonadota</taxon>
        <taxon>Gammaproteobacteria</taxon>
        <taxon>Pasteurellales</taxon>
        <taxon>Pasteurellaceae</taxon>
        <taxon>Pasteurella</taxon>
    </lineage>
</organism>
<feature type="transmembrane region" description="Helical" evidence="7">
    <location>
        <begin position="45"/>
        <end position="68"/>
    </location>
</feature>
<dbReference type="Proteomes" id="UP001230466">
    <property type="component" value="Unassembled WGS sequence"/>
</dbReference>
<dbReference type="NCBIfam" id="NF008320">
    <property type="entry name" value="PRK11111.1"/>
    <property type="match status" value="1"/>
</dbReference>
<feature type="transmembrane region" description="Helical" evidence="7">
    <location>
        <begin position="119"/>
        <end position="141"/>
    </location>
</feature>
<evidence type="ECO:0000256" key="6">
    <source>
        <dbReference type="ARBA" id="ARBA00023136"/>
    </source>
</evidence>
<dbReference type="PANTHER" id="PTHR33508">
    <property type="entry name" value="UPF0056 MEMBRANE PROTEIN YHCE"/>
    <property type="match status" value="1"/>
</dbReference>
<dbReference type="GO" id="GO:0005886">
    <property type="term" value="C:plasma membrane"/>
    <property type="evidence" value="ECO:0007669"/>
    <property type="project" value="UniProtKB-SubCell"/>
</dbReference>
<evidence type="ECO:0000256" key="5">
    <source>
        <dbReference type="ARBA" id="ARBA00022989"/>
    </source>
</evidence>
<evidence type="ECO:0000256" key="1">
    <source>
        <dbReference type="ARBA" id="ARBA00004651"/>
    </source>
</evidence>
<dbReference type="InterPro" id="IPR002771">
    <property type="entry name" value="Multi_antbiot-R_MarC"/>
</dbReference>
<evidence type="ECO:0000313" key="9">
    <source>
        <dbReference type="Proteomes" id="UP001230466"/>
    </source>
</evidence>